<dbReference type="SUPFAM" id="SSF52151">
    <property type="entry name" value="FabD/lysophospholipase-like"/>
    <property type="match status" value="1"/>
</dbReference>
<accession>A0AAQ3WME2</accession>
<sequence length="135" mass="15013">MYTAEEAAGWGILSWLHSKDGYTPIVDFFSYSSAALVDYNVSILFQALRCEKNYLRIQDDGLNGTTATVDVATEENMEELIRIGERMLDMTVSRVDMETGRPVPVPEEGTNADALTRFAHDLSKERKARASSQGS</sequence>
<evidence type="ECO:0000313" key="2">
    <source>
        <dbReference type="Proteomes" id="UP001341281"/>
    </source>
</evidence>
<evidence type="ECO:0000313" key="1">
    <source>
        <dbReference type="EMBL" id="WVZ66730.1"/>
    </source>
</evidence>
<dbReference type="EMBL" id="CP144747">
    <property type="protein sequence ID" value="WVZ66730.1"/>
    <property type="molecule type" value="Genomic_DNA"/>
</dbReference>
<dbReference type="AlphaFoldDB" id="A0AAQ3WME2"/>
<dbReference type="GO" id="GO:0047372">
    <property type="term" value="F:monoacylglycerol lipase activity"/>
    <property type="evidence" value="ECO:0007669"/>
    <property type="project" value="TreeGrafter"/>
</dbReference>
<reference evidence="1 2" key="1">
    <citation type="submission" date="2024-02" db="EMBL/GenBank/DDBJ databases">
        <title>High-quality chromosome-scale genome assembly of Pensacola bahiagrass (Paspalum notatum Flugge var. saurae).</title>
        <authorList>
            <person name="Vega J.M."/>
            <person name="Podio M."/>
            <person name="Orjuela J."/>
            <person name="Siena L.A."/>
            <person name="Pessino S.C."/>
            <person name="Combes M.C."/>
            <person name="Mariac C."/>
            <person name="Albertini E."/>
            <person name="Pupilli F."/>
            <person name="Ortiz J.P.A."/>
            <person name="Leblanc O."/>
        </authorList>
    </citation>
    <scope>NUCLEOTIDE SEQUENCE [LARGE SCALE GENOMIC DNA]</scope>
    <source>
        <strain evidence="1">R1</strain>
        <tissue evidence="1">Leaf</tissue>
    </source>
</reference>
<keyword evidence="2" id="KW-1185">Reference proteome</keyword>
<dbReference type="PANTHER" id="PTHR32176:SF50">
    <property type="entry name" value="PATATIN"/>
    <property type="match status" value="1"/>
</dbReference>
<name>A0AAQ3WME2_PASNO</name>
<gene>
    <name evidence="1" type="ORF">U9M48_015914</name>
</gene>
<protein>
    <submittedName>
        <fullName evidence="1">Uncharacterized protein</fullName>
    </submittedName>
</protein>
<dbReference type="InterPro" id="IPR016035">
    <property type="entry name" value="Acyl_Trfase/lysoPLipase"/>
</dbReference>
<dbReference type="GO" id="GO:0004620">
    <property type="term" value="F:phospholipase activity"/>
    <property type="evidence" value="ECO:0007669"/>
    <property type="project" value="TreeGrafter"/>
</dbReference>
<proteinExistence type="predicted"/>
<organism evidence="1 2">
    <name type="scientific">Paspalum notatum var. saurae</name>
    <dbReference type="NCBI Taxonomy" id="547442"/>
    <lineage>
        <taxon>Eukaryota</taxon>
        <taxon>Viridiplantae</taxon>
        <taxon>Streptophyta</taxon>
        <taxon>Embryophyta</taxon>
        <taxon>Tracheophyta</taxon>
        <taxon>Spermatophyta</taxon>
        <taxon>Magnoliopsida</taxon>
        <taxon>Liliopsida</taxon>
        <taxon>Poales</taxon>
        <taxon>Poaceae</taxon>
        <taxon>PACMAD clade</taxon>
        <taxon>Panicoideae</taxon>
        <taxon>Andropogonodae</taxon>
        <taxon>Paspaleae</taxon>
        <taxon>Paspalinae</taxon>
        <taxon>Paspalum</taxon>
    </lineage>
</organism>
<dbReference type="PANTHER" id="PTHR32176">
    <property type="entry name" value="XYLOSE ISOMERASE"/>
    <property type="match status" value="1"/>
</dbReference>
<dbReference type="Proteomes" id="UP001341281">
    <property type="component" value="Chromosome 03"/>
</dbReference>
<dbReference type="Gene3D" id="3.40.1090.10">
    <property type="entry name" value="Cytosolic phospholipase A2 catalytic domain"/>
    <property type="match status" value="1"/>
</dbReference>